<dbReference type="EMBL" id="CP087714">
    <property type="protein sequence ID" value="XAT63169.1"/>
    <property type="molecule type" value="Genomic_DNA"/>
</dbReference>
<dbReference type="SUPFAM" id="SSF53098">
    <property type="entry name" value="Ribonuclease H-like"/>
    <property type="match status" value="1"/>
</dbReference>
<accession>A0ABZ3H3I3</accession>
<dbReference type="Pfam" id="PF00665">
    <property type="entry name" value="rve"/>
    <property type="match status" value="1"/>
</dbReference>
<gene>
    <name evidence="2" type="ORF">LPQ35_07870</name>
</gene>
<dbReference type="PANTHER" id="PTHR35004:SF7">
    <property type="entry name" value="INTEGRASE PROTEIN"/>
    <property type="match status" value="1"/>
</dbReference>
<evidence type="ECO:0000259" key="1">
    <source>
        <dbReference type="PROSITE" id="PS50994"/>
    </source>
</evidence>
<feature type="domain" description="Integrase catalytic" evidence="1">
    <location>
        <begin position="125"/>
        <end position="293"/>
    </location>
</feature>
<organism evidence="2 3">
    <name type="scientific">Geoglobus acetivorans</name>
    <dbReference type="NCBI Taxonomy" id="565033"/>
    <lineage>
        <taxon>Archaea</taxon>
        <taxon>Methanobacteriati</taxon>
        <taxon>Methanobacteriota</taxon>
        <taxon>Archaeoglobi</taxon>
        <taxon>Archaeoglobales</taxon>
        <taxon>Archaeoglobaceae</taxon>
        <taxon>Geoglobus</taxon>
    </lineage>
</organism>
<proteinExistence type="predicted"/>
<dbReference type="PROSITE" id="PS50994">
    <property type="entry name" value="INTEGRASE"/>
    <property type="match status" value="1"/>
</dbReference>
<dbReference type="InterPro" id="IPR009057">
    <property type="entry name" value="Homeodomain-like_sf"/>
</dbReference>
<evidence type="ECO:0000313" key="3">
    <source>
        <dbReference type="Proteomes" id="UP001492541"/>
    </source>
</evidence>
<sequence>MRKLTNKKIKWIIKQLNKGTPVKEIAAVMRITPRRIYQIKKQYKETGEIPELKQPGRKPKLIPKETEQIILQAYQKYKLSPVPLEKLIERDHSIHIPHNTIYRIMLKHNLVVENMNKKKRRKWVRFERTHSMSLWQGDWKMLGEEWIIAFMDDASRFITCHGVFDSATTENTVRVLRKGFAEYGIPDEILTDHGTQFVAAKSRKKARHRFKEFLKENGIRHIVARVNHPQTNGKIERFFGLMEQKLSLFNSVEEFVYWYNHVKPHMSLNFDELETPYQAFLRKLPAERVFEFSRRWLIEE</sequence>
<evidence type="ECO:0000313" key="2">
    <source>
        <dbReference type="EMBL" id="XAT63169.1"/>
    </source>
</evidence>
<dbReference type="InterPro" id="IPR001584">
    <property type="entry name" value="Integrase_cat-core"/>
</dbReference>
<dbReference type="InterPro" id="IPR012337">
    <property type="entry name" value="RNaseH-like_sf"/>
</dbReference>
<dbReference type="InterPro" id="IPR047656">
    <property type="entry name" value="IS481-like_transpos"/>
</dbReference>
<dbReference type="Proteomes" id="UP001492541">
    <property type="component" value="Chromosome"/>
</dbReference>
<dbReference type="GeneID" id="90449597"/>
<dbReference type="InterPro" id="IPR036397">
    <property type="entry name" value="RNaseH_sf"/>
</dbReference>
<protein>
    <submittedName>
        <fullName evidence="2">IS481 family transposase</fullName>
    </submittedName>
</protein>
<keyword evidence="3" id="KW-1185">Reference proteome</keyword>
<dbReference type="NCBIfam" id="NF033577">
    <property type="entry name" value="transpos_IS481"/>
    <property type="match status" value="1"/>
</dbReference>
<dbReference type="Pfam" id="PF13518">
    <property type="entry name" value="HTH_28"/>
    <property type="match status" value="1"/>
</dbReference>
<dbReference type="SUPFAM" id="SSF46689">
    <property type="entry name" value="Homeodomain-like"/>
    <property type="match status" value="1"/>
</dbReference>
<dbReference type="InterPro" id="IPR055247">
    <property type="entry name" value="InsJ-like_HTH"/>
</dbReference>
<dbReference type="RefSeq" id="WP_193808488.1">
    <property type="nucleotide sequence ID" value="NZ_CP087714.1"/>
</dbReference>
<reference evidence="2 3" key="1">
    <citation type="submission" date="2021-11" db="EMBL/GenBank/DDBJ databases">
        <title>Whole genome of Geoglobus acetivorans.</title>
        <authorList>
            <person name="Liu D."/>
        </authorList>
    </citation>
    <scope>NUCLEOTIDE SEQUENCE [LARGE SCALE GENOMIC DNA]</scope>
    <source>
        <strain evidence="2 3">SBH6</strain>
    </source>
</reference>
<dbReference type="PANTHER" id="PTHR35004">
    <property type="entry name" value="TRANSPOSASE RV3428C-RELATED"/>
    <property type="match status" value="1"/>
</dbReference>
<dbReference type="Gene3D" id="3.30.420.10">
    <property type="entry name" value="Ribonuclease H-like superfamily/Ribonuclease H"/>
    <property type="match status" value="1"/>
</dbReference>
<name>A0ABZ3H3I3_GEOAI</name>